<dbReference type="Proteomes" id="UP000032142">
    <property type="component" value="Unassembled WGS sequence"/>
</dbReference>
<proteinExistence type="predicted"/>
<name>A0A0B0P4P5_GOSAR</name>
<evidence type="ECO:0000313" key="1">
    <source>
        <dbReference type="EMBL" id="KHG18301.1"/>
    </source>
</evidence>
<keyword evidence="2" id="KW-1185">Reference proteome</keyword>
<protein>
    <submittedName>
        <fullName evidence="1">Uncharacterized protein</fullName>
    </submittedName>
</protein>
<accession>A0A0B0P4P5</accession>
<organism evidence="1 2">
    <name type="scientific">Gossypium arboreum</name>
    <name type="common">Tree cotton</name>
    <name type="synonym">Gossypium nanking</name>
    <dbReference type="NCBI Taxonomy" id="29729"/>
    <lineage>
        <taxon>Eukaryota</taxon>
        <taxon>Viridiplantae</taxon>
        <taxon>Streptophyta</taxon>
        <taxon>Embryophyta</taxon>
        <taxon>Tracheophyta</taxon>
        <taxon>Spermatophyta</taxon>
        <taxon>Magnoliopsida</taxon>
        <taxon>eudicotyledons</taxon>
        <taxon>Gunneridae</taxon>
        <taxon>Pentapetalae</taxon>
        <taxon>rosids</taxon>
        <taxon>malvids</taxon>
        <taxon>Malvales</taxon>
        <taxon>Malvaceae</taxon>
        <taxon>Malvoideae</taxon>
        <taxon>Gossypium</taxon>
    </lineage>
</organism>
<sequence length="60" mass="7111">MPYLFNDNLNTYSSNAVVLVTYNLLVSMEYHIPSNLQAFNQHINVIYIQLTLDYKTLWQK</sequence>
<dbReference type="EMBL" id="KN410275">
    <property type="protein sequence ID" value="KHG18301.1"/>
    <property type="molecule type" value="Genomic_DNA"/>
</dbReference>
<dbReference type="AlphaFoldDB" id="A0A0B0P4P5"/>
<gene>
    <name evidence="1" type="ORF">F383_21503</name>
</gene>
<reference evidence="2" key="1">
    <citation type="submission" date="2014-09" db="EMBL/GenBank/DDBJ databases">
        <authorList>
            <person name="Mudge J."/>
            <person name="Ramaraj T."/>
            <person name="Lindquist I.E."/>
            <person name="Bharti A.K."/>
            <person name="Sundararajan A."/>
            <person name="Cameron C.T."/>
            <person name="Woodward J.E."/>
            <person name="May G.D."/>
            <person name="Brubaker C."/>
            <person name="Broadhvest J."/>
            <person name="Wilkins T.A."/>
        </authorList>
    </citation>
    <scope>NUCLEOTIDE SEQUENCE</scope>
    <source>
        <strain evidence="2">cv. AKA8401</strain>
    </source>
</reference>
<evidence type="ECO:0000313" key="2">
    <source>
        <dbReference type="Proteomes" id="UP000032142"/>
    </source>
</evidence>